<accession>A0AAD4DI85</accession>
<comment type="caution">
    <text evidence="2">The sequence shown here is derived from an EMBL/GenBank/DDBJ whole genome shotgun (WGS) entry which is preliminary data.</text>
</comment>
<evidence type="ECO:0000256" key="1">
    <source>
        <dbReference type="SAM" id="SignalP"/>
    </source>
</evidence>
<keyword evidence="1" id="KW-0732">Signal</keyword>
<evidence type="ECO:0000313" key="3">
    <source>
        <dbReference type="Proteomes" id="UP001194580"/>
    </source>
</evidence>
<dbReference type="AlphaFoldDB" id="A0AAD4DI85"/>
<organism evidence="2 3">
    <name type="scientific">Linnemannia exigua</name>
    <dbReference type="NCBI Taxonomy" id="604196"/>
    <lineage>
        <taxon>Eukaryota</taxon>
        <taxon>Fungi</taxon>
        <taxon>Fungi incertae sedis</taxon>
        <taxon>Mucoromycota</taxon>
        <taxon>Mortierellomycotina</taxon>
        <taxon>Mortierellomycetes</taxon>
        <taxon>Mortierellales</taxon>
        <taxon>Mortierellaceae</taxon>
        <taxon>Linnemannia</taxon>
    </lineage>
</organism>
<feature type="chain" id="PRO_5041975991" evidence="1">
    <location>
        <begin position="22"/>
        <end position="366"/>
    </location>
</feature>
<dbReference type="Proteomes" id="UP001194580">
    <property type="component" value="Unassembled WGS sequence"/>
</dbReference>
<reference evidence="2" key="1">
    <citation type="journal article" date="2020" name="Fungal Divers.">
        <title>Resolving the Mortierellaceae phylogeny through synthesis of multi-gene phylogenetics and phylogenomics.</title>
        <authorList>
            <person name="Vandepol N."/>
            <person name="Liber J."/>
            <person name="Desiro A."/>
            <person name="Na H."/>
            <person name="Kennedy M."/>
            <person name="Barry K."/>
            <person name="Grigoriev I.V."/>
            <person name="Miller A.N."/>
            <person name="O'Donnell K."/>
            <person name="Stajich J.E."/>
            <person name="Bonito G."/>
        </authorList>
    </citation>
    <scope>NUCLEOTIDE SEQUENCE</scope>
    <source>
        <strain evidence="2">NRRL 28262</strain>
    </source>
</reference>
<gene>
    <name evidence="2" type="ORF">BGZ95_003449</name>
</gene>
<proteinExistence type="predicted"/>
<dbReference type="EMBL" id="JAAAIL010000179">
    <property type="protein sequence ID" value="KAG0278668.1"/>
    <property type="molecule type" value="Genomic_DNA"/>
</dbReference>
<name>A0AAD4DI85_9FUNG</name>
<sequence length="366" mass="40833">MKVSTILSALAATALSIAVHAAPASTVNGNNNTAVSRINAKAAAAAKSPVEILPYCVGVASDDKGNKRVKIFKNKTKCDISGWDTLFVFTAYTNKDKHFAPYPMCVASGLDPNRSMLFSGKTSCTSGEWKTDFVFYESGARNGDKVASPYHQSTVMWQAYNPHRMMLYPYYEGGNAGWIWAYNLAYRSRYTISSGNDSGYFERTQATFDSVLPNVPVVFPPNVATYRCVLNLIQVVNLGIIPFNVEQEVISPARYMPQYVADANRDECKNLVNTSQIRFNRIITSKQHVATLEIMIANKVHAAILLSYDIWKDYQRLDAEFRMALEESLRVGQAIPVHPSTQFERLVARVRGEFVTMGKAHIYKAM</sequence>
<protein>
    <submittedName>
        <fullName evidence="2">Uncharacterized protein</fullName>
    </submittedName>
</protein>
<keyword evidence="3" id="KW-1185">Reference proteome</keyword>
<evidence type="ECO:0000313" key="2">
    <source>
        <dbReference type="EMBL" id="KAG0278668.1"/>
    </source>
</evidence>
<feature type="signal peptide" evidence="1">
    <location>
        <begin position="1"/>
        <end position="21"/>
    </location>
</feature>